<evidence type="ECO:0000313" key="1">
    <source>
        <dbReference type="EMBL" id="SEI10873.1"/>
    </source>
</evidence>
<keyword evidence="2" id="KW-1185">Reference proteome</keyword>
<dbReference type="AlphaFoldDB" id="A0A1H6N7Z3"/>
<evidence type="ECO:0000313" key="2">
    <source>
        <dbReference type="Proteomes" id="UP000199371"/>
    </source>
</evidence>
<dbReference type="STRING" id="173990.SAMN05660691_03747"/>
<dbReference type="Proteomes" id="UP000199371">
    <property type="component" value="Unassembled WGS sequence"/>
</dbReference>
<dbReference type="Gene3D" id="3.30.530.50">
    <property type="match status" value="1"/>
</dbReference>
<organism evidence="1 2">
    <name type="scientific">Rheinheimera pacifica</name>
    <dbReference type="NCBI Taxonomy" id="173990"/>
    <lineage>
        <taxon>Bacteria</taxon>
        <taxon>Pseudomonadati</taxon>
        <taxon>Pseudomonadota</taxon>
        <taxon>Gammaproteobacteria</taxon>
        <taxon>Chromatiales</taxon>
        <taxon>Chromatiaceae</taxon>
        <taxon>Rheinheimera</taxon>
    </lineage>
</organism>
<dbReference type="OrthoDB" id="5598420at2"/>
<dbReference type="PROSITE" id="PS51257">
    <property type="entry name" value="PROKAR_LIPOPROTEIN"/>
    <property type="match status" value="1"/>
</dbReference>
<protein>
    <submittedName>
        <fullName evidence="1">Outer membrane protein assembly factor BamC</fullName>
    </submittedName>
</protein>
<dbReference type="Gene3D" id="3.30.310.170">
    <property type="entry name" value="Outer membrane protein assembly factor BamC"/>
    <property type="match status" value="1"/>
</dbReference>
<accession>A0A1H6N7Z3</accession>
<dbReference type="RefSeq" id="WP_092796531.1">
    <property type="nucleotide sequence ID" value="NZ_FNXF01000020.1"/>
</dbReference>
<dbReference type="EMBL" id="FNXF01000020">
    <property type="protein sequence ID" value="SEI10873.1"/>
    <property type="molecule type" value="Genomic_DNA"/>
</dbReference>
<name>A0A1H6N7Z3_9GAMM</name>
<dbReference type="InterPro" id="IPR042268">
    <property type="entry name" value="BamC_C"/>
</dbReference>
<gene>
    <name evidence="1" type="ORF">SAMN05660691_03747</name>
</gene>
<sequence>MQYWAKSSIAVSVLLAGCSMFDSSQVDTSAEQRSLESIKVPAGLQQPARPGQFDIPPTDAAGVDVEIKAPSLVLATASSSRVEEGERLARVWFDRNDFTGDLIPFLQQALTAQFAEKGVTLQQTDEKGLEYTTGWITRSDETGFWFWKSASATEQARFKLLFEPRPHGRSASLTVTMLEHEHFVAEKKLAGREAHRQEVALLNQIIDRVGKEEIAIALANRAKAPDVSVEPGLDKDGNAALLSSQSVDVVWSQLEAVFTALNLTVTDMNRSAFTYYLTYEKPTQSFWSSIWGKDAPIQLPLQDGEYQLVLKRNDNGTAIIMQNSNGEALSAETVLTLHEPFVQAVRQARVEL</sequence>
<proteinExistence type="predicted"/>
<dbReference type="Pfam" id="PF06804">
    <property type="entry name" value="Lipoprotein_18"/>
    <property type="match status" value="1"/>
</dbReference>
<reference evidence="2" key="1">
    <citation type="submission" date="2016-10" db="EMBL/GenBank/DDBJ databases">
        <authorList>
            <person name="Varghese N."/>
            <person name="Submissions S."/>
        </authorList>
    </citation>
    <scope>NUCLEOTIDE SEQUENCE [LARGE SCALE GENOMIC DNA]</scope>
    <source>
        <strain evidence="2">DSM 17616</strain>
    </source>
</reference>
<dbReference type="InterPro" id="IPR010653">
    <property type="entry name" value="NlpB/DapX"/>
</dbReference>